<reference evidence="1 2" key="1">
    <citation type="submission" date="2021-02" db="EMBL/GenBank/DDBJ databases">
        <title>Genomic and phenotypic characterization of Pseudomonas hygromyciniae, a novel bacterial species discovered from a commercially purchased antibiotic vial.</title>
        <authorList>
            <person name="Turner T.L."/>
            <person name="Mitra S.D."/>
            <person name="Kochan T.J."/>
            <person name="Pincus N.B."/>
            <person name="Lebrun-Corbin M."/>
            <person name="Cheung B."/>
            <person name="Gatesy S.W."/>
            <person name="Afzal T."/>
            <person name="Ozer E.A."/>
            <person name="Hauser A.R."/>
        </authorList>
    </citation>
    <scope>NUCLEOTIDE SEQUENCE [LARGE SCALE GENOMIC DNA]</scope>
    <source>
        <strain evidence="1 2">SDM007</strain>
    </source>
</reference>
<keyword evidence="2" id="KW-1185">Reference proteome</keyword>
<dbReference type="EMBL" id="CP070506">
    <property type="protein sequence ID" value="QSB41360.1"/>
    <property type="molecule type" value="Genomic_DNA"/>
</dbReference>
<protein>
    <submittedName>
        <fullName evidence="1">Uncharacterized protein</fullName>
    </submittedName>
</protein>
<dbReference type="Proteomes" id="UP000663249">
    <property type="component" value="Chromosome"/>
</dbReference>
<evidence type="ECO:0000313" key="2">
    <source>
        <dbReference type="Proteomes" id="UP000663249"/>
    </source>
</evidence>
<gene>
    <name evidence="1" type="ORF">JTY93_08380</name>
</gene>
<dbReference type="RefSeq" id="WP_169994214.1">
    <property type="nucleotide sequence ID" value="NZ_CP070506.1"/>
</dbReference>
<evidence type="ECO:0000313" key="1">
    <source>
        <dbReference type="EMBL" id="QSB41360.1"/>
    </source>
</evidence>
<name>A0ABX7K155_9PSED</name>
<proteinExistence type="predicted"/>
<organism evidence="1 2">
    <name type="scientific">Pseudomonas hygromyciniae</name>
    <dbReference type="NCBI Taxonomy" id="2812000"/>
    <lineage>
        <taxon>Bacteria</taxon>
        <taxon>Pseudomonadati</taxon>
        <taxon>Pseudomonadota</taxon>
        <taxon>Gammaproteobacteria</taxon>
        <taxon>Pseudomonadales</taxon>
        <taxon>Pseudomonadaceae</taxon>
        <taxon>Pseudomonas</taxon>
    </lineage>
</organism>
<sequence>MNSLRPTPLLISHDLTEYPYAYWSIAPQPAPTFIYTHAKTSRWAATVPAF</sequence>
<accession>A0ABX7K155</accession>